<evidence type="ECO:0000313" key="3">
    <source>
        <dbReference type="Proteomes" id="UP001479436"/>
    </source>
</evidence>
<feature type="region of interest" description="Disordered" evidence="1">
    <location>
        <begin position="1"/>
        <end position="66"/>
    </location>
</feature>
<dbReference type="Proteomes" id="UP001479436">
    <property type="component" value="Unassembled WGS sequence"/>
</dbReference>
<organism evidence="2 3">
    <name type="scientific">Basidiobolus ranarum</name>
    <dbReference type="NCBI Taxonomy" id="34480"/>
    <lineage>
        <taxon>Eukaryota</taxon>
        <taxon>Fungi</taxon>
        <taxon>Fungi incertae sedis</taxon>
        <taxon>Zoopagomycota</taxon>
        <taxon>Entomophthoromycotina</taxon>
        <taxon>Basidiobolomycetes</taxon>
        <taxon>Basidiobolales</taxon>
        <taxon>Basidiobolaceae</taxon>
        <taxon>Basidiobolus</taxon>
    </lineage>
</organism>
<accession>A0ABR2W5E3</accession>
<reference evidence="2 3" key="1">
    <citation type="submission" date="2023-04" db="EMBL/GenBank/DDBJ databases">
        <title>Genome of Basidiobolus ranarum AG-B5.</title>
        <authorList>
            <person name="Stajich J.E."/>
            <person name="Carter-House D."/>
            <person name="Gryganskyi A."/>
        </authorList>
    </citation>
    <scope>NUCLEOTIDE SEQUENCE [LARGE SCALE GENOMIC DNA]</scope>
    <source>
        <strain evidence="2 3">AG-B5</strain>
    </source>
</reference>
<comment type="caution">
    <text evidence="2">The sequence shown here is derived from an EMBL/GenBank/DDBJ whole genome shotgun (WGS) entry which is preliminary data.</text>
</comment>
<name>A0ABR2W5E3_9FUNG</name>
<dbReference type="EMBL" id="JASJQH010007003">
    <property type="protein sequence ID" value="KAK9720769.1"/>
    <property type="molecule type" value="Genomic_DNA"/>
</dbReference>
<feature type="compositionally biased region" description="Basic and acidic residues" evidence="1">
    <location>
        <begin position="9"/>
        <end position="24"/>
    </location>
</feature>
<gene>
    <name evidence="2" type="ORF">K7432_003927</name>
</gene>
<proteinExistence type="predicted"/>
<keyword evidence="3" id="KW-1185">Reference proteome</keyword>
<protein>
    <submittedName>
        <fullName evidence="2">Uncharacterized protein</fullName>
    </submittedName>
</protein>
<sequence length="66" mass="7991">MNNQFEQTPMDRRNGMNSHFEENNNRGLSGRQSNRHHMENNQDMEMEYGRRRNMGQRYGRDMVVVT</sequence>
<evidence type="ECO:0000313" key="2">
    <source>
        <dbReference type="EMBL" id="KAK9720769.1"/>
    </source>
</evidence>
<evidence type="ECO:0000256" key="1">
    <source>
        <dbReference type="SAM" id="MobiDB-lite"/>
    </source>
</evidence>